<keyword evidence="3" id="KW-1185">Reference proteome</keyword>
<gene>
    <name evidence="2" type="ORF">M8C21_002945</name>
</gene>
<reference evidence="2" key="1">
    <citation type="submission" date="2022-06" db="EMBL/GenBank/DDBJ databases">
        <title>Uncovering the hologenomic basis of an extraordinary plant invasion.</title>
        <authorList>
            <person name="Bieker V.C."/>
            <person name="Martin M.D."/>
            <person name="Gilbert T."/>
            <person name="Hodgins K."/>
            <person name="Battlay P."/>
            <person name="Petersen B."/>
            <person name="Wilson J."/>
        </authorList>
    </citation>
    <scope>NUCLEOTIDE SEQUENCE</scope>
    <source>
        <strain evidence="2">AA19_3_7</strain>
        <tissue evidence="2">Leaf</tissue>
    </source>
</reference>
<feature type="compositionally biased region" description="Basic and acidic residues" evidence="1">
    <location>
        <begin position="9"/>
        <end position="20"/>
    </location>
</feature>
<evidence type="ECO:0000313" key="3">
    <source>
        <dbReference type="Proteomes" id="UP001206925"/>
    </source>
</evidence>
<evidence type="ECO:0000313" key="2">
    <source>
        <dbReference type="EMBL" id="KAI7733725.1"/>
    </source>
</evidence>
<accession>A0AAD5C2C9</accession>
<sequence>MQGALNKWAAHEKDTEEKASSCKRAVDMQGGFPCGLMSGGACAGRNMLGGAN</sequence>
<dbReference type="EMBL" id="JAMZMK010009915">
    <property type="protein sequence ID" value="KAI7733725.1"/>
    <property type="molecule type" value="Genomic_DNA"/>
</dbReference>
<dbReference type="AlphaFoldDB" id="A0AAD5C2C9"/>
<organism evidence="2 3">
    <name type="scientific">Ambrosia artemisiifolia</name>
    <name type="common">Common ragweed</name>
    <dbReference type="NCBI Taxonomy" id="4212"/>
    <lineage>
        <taxon>Eukaryota</taxon>
        <taxon>Viridiplantae</taxon>
        <taxon>Streptophyta</taxon>
        <taxon>Embryophyta</taxon>
        <taxon>Tracheophyta</taxon>
        <taxon>Spermatophyta</taxon>
        <taxon>Magnoliopsida</taxon>
        <taxon>eudicotyledons</taxon>
        <taxon>Gunneridae</taxon>
        <taxon>Pentapetalae</taxon>
        <taxon>asterids</taxon>
        <taxon>campanulids</taxon>
        <taxon>Asterales</taxon>
        <taxon>Asteraceae</taxon>
        <taxon>Asteroideae</taxon>
        <taxon>Heliantheae alliance</taxon>
        <taxon>Heliantheae</taxon>
        <taxon>Ambrosia</taxon>
    </lineage>
</organism>
<name>A0AAD5C2C9_AMBAR</name>
<protein>
    <submittedName>
        <fullName evidence="2">Uncharacterized protein</fullName>
    </submittedName>
</protein>
<proteinExistence type="predicted"/>
<dbReference type="Proteomes" id="UP001206925">
    <property type="component" value="Unassembled WGS sequence"/>
</dbReference>
<evidence type="ECO:0000256" key="1">
    <source>
        <dbReference type="SAM" id="MobiDB-lite"/>
    </source>
</evidence>
<feature type="region of interest" description="Disordered" evidence="1">
    <location>
        <begin position="1"/>
        <end position="20"/>
    </location>
</feature>
<comment type="caution">
    <text evidence="2">The sequence shown here is derived from an EMBL/GenBank/DDBJ whole genome shotgun (WGS) entry which is preliminary data.</text>
</comment>